<dbReference type="AlphaFoldDB" id="A0A0H2RP86"/>
<keyword evidence="3" id="KW-1185">Reference proteome</keyword>
<dbReference type="Proteomes" id="UP000053477">
    <property type="component" value="Unassembled WGS sequence"/>
</dbReference>
<feature type="compositionally biased region" description="Low complexity" evidence="1">
    <location>
        <begin position="25"/>
        <end position="34"/>
    </location>
</feature>
<accession>A0A0H2RP86</accession>
<dbReference type="EMBL" id="KQ085956">
    <property type="protein sequence ID" value="KLO13674.1"/>
    <property type="molecule type" value="Genomic_DNA"/>
</dbReference>
<organism evidence="2 3">
    <name type="scientific">Schizopora paradoxa</name>
    <dbReference type="NCBI Taxonomy" id="27342"/>
    <lineage>
        <taxon>Eukaryota</taxon>
        <taxon>Fungi</taxon>
        <taxon>Dikarya</taxon>
        <taxon>Basidiomycota</taxon>
        <taxon>Agaricomycotina</taxon>
        <taxon>Agaricomycetes</taxon>
        <taxon>Hymenochaetales</taxon>
        <taxon>Schizoporaceae</taxon>
        <taxon>Schizopora</taxon>
    </lineage>
</organism>
<reference evidence="2 3" key="1">
    <citation type="submission" date="2015-04" db="EMBL/GenBank/DDBJ databases">
        <title>Complete genome sequence of Schizopora paradoxa KUC8140, a cosmopolitan wood degrader in East Asia.</title>
        <authorList>
            <consortium name="DOE Joint Genome Institute"/>
            <person name="Min B."/>
            <person name="Park H."/>
            <person name="Jang Y."/>
            <person name="Kim J.-J."/>
            <person name="Kim K.H."/>
            <person name="Pangilinan J."/>
            <person name="Lipzen A."/>
            <person name="Riley R."/>
            <person name="Grigoriev I.V."/>
            <person name="Spatafora J.W."/>
            <person name="Choi I.-G."/>
        </authorList>
    </citation>
    <scope>NUCLEOTIDE SEQUENCE [LARGE SCALE GENOMIC DNA]</scope>
    <source>
        <strain evidence="2 3">KUC8140</strain>
    </source>
</reference>
<evidence type="ECO:0000256" key="1">
    <source>
        <dbReference type="SAM" id="MobiDB-lite"/>
    </source>
</evidence>
<name>A0A0H2RP86_9AGAM</name>
<feature type="region of interest" description="Disordered" evidence="1">
    <location>
        <begin position="1"/>
        <end position="36"/>
    </location>
</feature>
<evidence type="ECO:0000313" key="2">
    <source>
        <dbReference type="EMBL" id="KLO13674.1"/>
    </source>
</evidence>
<proteinExistence type="predicted"/>
<gene>
    <name evidence="2" type="ORF">SCHPADRAFT_904018</name>
</gene>
<evidence type="ECO:0000313" key="3">
    <source>
        <dbReference type="Proteomes" id="UP000053477"/>
    </source>
</evidence>
<sequence>MGGTGKRENGKREREYRTPRRRAATTRSCANARTTTRKGSITAVVSDTVDRLEKRTVPESALLPIDPATYTGAHARRRLVPLDLDRLPPPTP</sequence>
<feature type="compositionally biased region" description="Basic and acidic residues" evidence="1">
    <location>
        <begin position="1"/>
        <end position="18"/>
    </location>
</feature>
<dbReference type="InParanoid" id="A0A0H2RP86"/>
<protein>
    <submittedName>
        <fullName evidence="2">Uncharacterized protein</fullName>
    </submittedName>
</protein>